<dbReference type="CDD" id="cd00615">
    <property type="entry name" value="Orn_deC_like"/>
    <property type="match status" value="1"/>
</dbReference>
<evidence type="ECO:0000259" key="6">
    <source>
        <dbReference type="Pfam" id="PF01276"/>
    </source>
</evidence>
<keyword evidence="5" id="KW-0456">Lyase</keyword>
<comment type="similarity">
    <text evidence="2">Belongs to the Orn/Lys/Arg decarboxylase class-I family.</text>
</comment>
<evidence type="ECO:0000313" key="8">
    <source>
        <dbReference type="EMBL" id="MBD1383522.1"/>
    </source>
</evidence>
<dbReference type="Proteomes" id="UP000626844">
    <property type="component" value="Unassembled WGS sequence"/>
</dbReference>
<comment type="cofactor">
    <cofactor evidence="1">
        <name>pyridoxal 5'-phosphate</name>
        <dbReference type="ChEBI" id="CHEBI:597326"/>
    </cofactor>
</comment>
<dbReference type="InterPro" id="IPR000310">
    <property type="entry name" value="Orn/Lys/Arg_deCO2ase_major_dom"/>
</dbReference>
<dbReference type="InterPro" id="IPR015421">
    <property type="entry name" value="PyrdxlP-dep_Trfase_major"/>
</dbReference>
<keyword evidence="3" id="KW-0210">Decarboxylase</keyword>
<dbReference type="PANTHER" id="PTHR43277">
    <property type="entry name" value="ARGININE DECARBOXYLASE"/>
    <property type="match status" value="1"/>
</dbReference>
<feature type="domain" description="Orn/Lys/Arg decarboxylases family 1 pyridoxal-P attachment site" evidence="6">
    <location>
        <begin position="3"/>
        <end position="282"/>
    </location>
</feature>
<dbReference type="InterPro" id="IPR008286">
    <property type="entry name" value="Prn/Lys/Arg_de-COase_C"/>
</dbReference>
<dbReference type="InterPro" id="IPR052357">
    <property type="entry name" value="Orn_Lys_Arg_decarboxylase-I"/>
</dbReference>
<dbReference type="GO" id="GO:0008483">
    <property type="term" value="F:transaminase activity"/>
    <property type="evidence" value="ECO:0007669"/>
    <property type="project" value="UniProtKB-KW"/>
</dbReference>
<dbReference type="SUPFAM" id="SSF55904">
    <property type="entry name" value="Ornithine decarboxylase C-terminal domain"/>
    <property type="match status" value="1"/>
</dbReference>
<dbReference type="Pfam" id="PF01276">
    <property type="entry name" value="OKR_DC_1"/>
    <property type="match status" value="1"/>
</dbReference>
<dbReference type="Gene3D" id="3.40.640.10">
    <property type="entry name" value="Type I PLP-dependent aspartate aminotransferase-like (Major domain)"/>
    <property type="match status" value="1"/>
</dbReference>
<evidence type="ECO:0000256" key="1">
    <source>
        <dbReference type="ARBA" id="ARBA00001933"/>
    </source>
</evidence>
<dbReference type="AlphaFoldDB" id="A0A926S0P9"/>
<dbReference type="Pfam" id="PF03711">
    <property type="entry name" value="OKR_DC_1_C"/>
    <property type="match status" value="1"/>
</dbReference>
<accession>A0A926S0P9</accession>
<feature type="domain" description="Orn/Lys/Arg decarboxylase C-terminal" evidence="7">
    <location>
        <begin position="402"/>
        <end position="463"/>
    </location>
</feature>
<proteinExistence type="inferred from homology"/>
<evidence type="ECO:0000259" key="7">
    <source>
        <dbReference type="Pfam" id="PF03711"/>
    </source>
</evidence>
<dbReference type="InterPro" id="IPR036633">
    <property type="entry name" value="Prn/Lys/Arg_de-COase_C_sf"/>
</dbReference>
<dbReference type="PANTHER" id="PTHR43277:SF3">
    <property type="entry name" value="DECARBOXYLASE, PUTATIVE-RELATED"/>
    <property type="match status" value="1"/>
</dbReference>
<gene>
    <name evidence="8" type="ORF">IC621_25415</name>
</gene>
<evidence type="ECO:0000313" key="9">
    <source>
        <dbReference type="Proteomes" id="UP000626844"/>
    </source>
</evidence>
<keyword evidence="8" id="KW-0032">Aminotransferase</keyword>
<keyword evidence="4" id="KW-0663">Pyridoxal phosphate</keyword>
<evidence type="ECO:0000256" key="2">
    <source>
        <dbReference type="ARBA" id="ARBA00010671"/>
    </source>
</evidence>
<organism evidence="8 9">
    <name type="scientific">Metabacillus arenae</name>
    <dbReference type="NCBI Taxonomy" id="2771434"/>
    <lineage>
        <taxon>Bacteria</taxon>
        <taxon>Bacillati</taxon>
        <taxon>Bacillota</taxon>
        <taxon>Bacilli</taxon>
        <taxon>Bacillales</taxon>
        <taxon>Bacillaceae</taxon>
        <taxon>Metabacillus</taxon>
    </lineage>
</organism>
<reference evidence="8" key="1">
    <citation type="submission" date="2020-09" db="EMBL/GenBank/DDBJ databases">
        <title>A novel bacterium of genus Bacillus, isolated from South China Sea.</title>
        <authorList>
            <person name="Huang H."/>
            <person name="Mo K."/>
            <person name="Hu Y."/>
        </authorList>
    </citation>
    <scope>NUCLEOTIDE SEQUENCE</scope>
    <source>
        <strain evidence="8">IB182487</strain>
    </source>
</reference>
<keyword evidence="8" id="KW-0808">Transferase</keyword>
<dbReference type="GO" id="GO:0016831">
    <property type="term" value="F:carboxy-lyase activity"/>
    <property type="evidence" value="ECO:0007669"/>
    <property type="project" value="UniProtKB-KW"/>
</dbReference>
<evidence type="ECO:0000256" key="4">
    <source>
        <dbReference type="ARBA" id="ARBA00022898"/>
    </source>
</evidence>
<protein>
    <submittedName>
        <fullName evidence="8">Aminotransferase class I/II-fold pyridoxal phosphate-dependent enzyme</fullName>
    </submittedName>
</protein>
<name>A0A926S0P9_9BACI</name>
<comment type="caution">
    <text evidence="8">The sequence shown here is derived from an EMBL/GenBank/DDBJ whole genome shotgun (WGS) entry which is preliminary data.</text>
</comment>
<dbReference type="EMBL" id="JACXAI010000060">
    <property type="protein sequence ID" value="MBD1383522.1"/>
    <property type="molecule type" value="Genomic_DNA"/>
</dbReference>
<dbReference type="Gene3D" id="3.90.100.10">
    <property type="entry name" value="Orn/Lys/Arg decarboxylase, C-terminal domain"/>
    <property type="match status" value="1"/>
</dbReference>
<evidence type="ECO:0000256" key="5">
    <source>
        <dbReference type="ARBA" id="ARBA00023239"/>
    </source>
</evidence>
<evidence type="ECO:0000256" key="3">
    <source>
        <dbReference type="ARBA" id="ARBA00022793"/>
    </source>
</evidence>
<dbReference type="SUPFAM" id="SSF53383">
    <property type="entry name" value="PLP-dependent transferases"/>
    <property type="match status" value="1"/>
</dbReference>
<dbReference type="RefSeq" id="WP_191162768.1">
    <property type="nucleotide sequence ID" value="NZ_JACXAI010000060.1"/>
</dbReference>
<keyword evidence="9" id="KW-1185">Reference proteome</keyword>
<sequence>MKTPLFSALKRYSEQKPVSYHVPGHKNGTVFLKEYRCQFQELLKIDVTELTGLDDLHQPSGVIAEAQELLKQLYKTEKSYFLVNGSTAGNIAMIMASCGEGDVVLVQRNSHKSIMNGILLAGAKPVFLGPEYDLDAKAATIVKEEIVLEALCRFPHAKALILTNPTYFGHSCQLDKIVKAAHEKSIPVLVDEAHGAHFVLGEPFPPSALKAGADVVIHSAHKTLPAMTMGSFLHVQSNLLFFSKIERCLSMVQSSSPSYPIMASLDLARAYLEEFMDKRKKTSIPSLVQSFIVLLEAFPSIEIVNSKDESVVKDPLRVSIRSTNGLTGFELQSIFEKAGIYPELANNDLVLFVLPLSDQLDLPIEKFTEAGKLLEEAGDLSDRHAPKVKLEKESAHITELKFSYKELERLDTEFVSISDAIGFIAAEAVVPYPPGIPYLMPGEDIKKEHVEYISYMLNTQTHFQGGSQLKNGKILIYKIGKYR</sequence>
<dbReference type="InterPro" id="IPR015424">
    <property type="entry name" value="PyrdxlP-dep_Trfase"/>
</dbReference>